<protein>
    <submittedName>
        <fullName evidence="6">NlpC/P60 family protein</fullName>
    </submittedName>
</protein>
<evidence type="ECO:0000313" key="6">
    <source>
        <dbReference type="EMBL" id="SNX74919.1"/>
    </source>
</evidence>
<dbReference type="InterPro" id="IPR000064">
    <property type="entry name" value="NLP_P60_dom"/>
</dbReference>
<dbReference type="Proteomes" id="UP000219546">
    <property type="component" value="Unassembled WGS sequence"/>
</dbReference>
<dbReference type="PANTHER" id="PTHR47053:SF1">
    <property type="entry name" value="MUREIN DD-ENDOPEPTIDASE MEPH-RELATED"/>
    <property type="match status" value="1"/>
</dbReference>
<sequence length="130" mass="14868">MKTESIIETGLKYLDTPYLFNSPPFQSSTFDCSSFVQFIFFKNGIGLPRNSRQQFQAGKTIPLNHVKRGDLLFFTTKKRKKKKGIEKIGHVALYLGNGQILHTYRKAGKVEVSSLEPYWKKVLVGARRVI</sequence>
<proteinExistence type="inferred from homology"/>
<dbReference type="EMBL" id="OAOP01000010">
    <property type="protein sequence ID" value="SNX74919.1"/>
    <property type="molecule type" value="Genomic_DNA"/>
</dbReference>
<dbReference type="SUPFAM" id="SSF54001">
    <property type="entry name" value="Cysteine proteinases"/>
    <property type="match status" value="1"/>
</dbReference>
<dbReference type="GO" id="GO:0008234">
    <property type="term" value="F:cysteine-type peptidase activity"/>
    <property type="evidence" value="ECO:0007669"/>
    <property type="project" value="UniProtKB-KW"/>
</dbReference>
<dbReference type="Pfam" id="PF00877">
    <property type="entry name" value="NLPC_P60"/>
    <property type="match status" value="1"/>
</dbReference>
<evidence type="ECO:0000313" key="7">
    <source>
        <dbReference type="Proteomes" id="UP000219546"/>
    </source>
</evidence>
<name>A0A285D574_9BACI</name>
<evidence type="ECO:0000256" key="3">
    <source>
        <dbReference type="ARBA" id="ARBA00022801"/>
    </source>
</evidence>
<evidence type="ECO:0000256" key="2">
    <source>
        <dbReference type="ARBA" id="ARBA00022670"/>
    </source>
</evidence>
<dbReference type="Gene3D" id="3.90.1720.10">
    <property type="entry name" value="endopeptidase domain like (from Nostoc punctiforme)"/>
    <property type="match status" value="1"/>
</dbReference>
<evidence type="ECO:0000256" key="4">
    <source>
        <dbReference type="ARBA" id="ARBA00022807"/>
    </source>
</evidence>
<dbReference type="OrthoDB" id="9813368at2"/>
<keyword evidence="2" id="KW-0645">Protease</keyword>
<keyword evidence="7" id="KW-1185">Reference proteome</keyword>
<evidence type="ECO:0000259" key="5">
    <source>
        <dbReference type="PROSITE" id="PS51935"/>
    </source>
</evidence>
<keyword evidence="4" id="KW-0788">Thiol protease</keyword>
<dbReference type="GO" id="GO:0006508">
    <property type="term" value="P:proteolysis"/>
    <property type="evidence" value="ECO:0007669"/>
    <property type="project" value="UniProtKB-KW"/>
</dbReference>
<dbReference type="PROSITE" id="PS51935">
    <property type="entry name" value="NLPC_P60"/>
    <property type="match status" value="1"/>
</dbReference>
<dbReference type="PANTHER" id="PTHR47053">
    <property type="entry name" value="MUREIN DD-ENDOPEPTIDASE MEPH-RELATED"/>
    <property type="match status" value="1"/>
</dbReference>
<accession>A0A285D574</accession>
<reference evidence="6 7" key="1">
    <citation type="submission" date="2017-08" db="EMBL/GenBank/DDBJ databases">
        <authorList>
            <person name="de Groot N.N."/>
        </authorList>
    </citation>
    <scope>NUCLEOTIDE SEQUENCE [LARGE SCALE GENOMIC DNA]</scope>
    <source>
        <strain evidence="6 7">JC228</strain>
    </source>
</reference>
<dbReference type="RefSeq" id="WP_097160195.1">
    <property type="nucleotide sequence ID" value="NZ_JBEPMQ010000011.1"/>
</dbReference>
<gene>
    <name evidence="6" type="ORF">SAMN05877753_110160</name>
</gene>
<dbReference type="AlphaFoldDB" id="A0A285D574"/>
<comment type="similarity">
    <text evidence="1">Belongs to the peptidase C40 family.</text>
</comment>
<feature type="domain" description="NlpC/P60" evidence="5">
    <location>
        <begin position="1"/>
        <end position="130"/>
    </location>
</feature>
<keyword evidence="3" id="KW-0378">Hydrolase</keyword>
<organism evidence="6 7">
    <name type="scientific">Bacillus oleivorans</name>
    <dbReference type="NCBI Taxonomy" id="1448271"/>
    <lineage>
        <taxon>Bacteria</taxon>
        <taxon>Bacillati</taxon>
        <taxon>Bacillota</taxon>
        <taxon>Bacilli</taxon>
        <taxon>Bacillales</taxon>
        <taxon>Bacillaceae</taxon>
        <taxon>Bacillus</taxon>
    </lineage>
</organism>
<dbReference type="InterPro" id="IPR038765">
    <property type="entry name" value="Papain-like_cys_pep_sf"/>
</dbReference>
<evidence type="ECO:0000256" key="1">
    <source>
        <dbReference type="ARBA" id="ARBA00007074"/>
    </source>
</evidence>
<dbReference type="InterPro" id="IPR051202">
    <property type="entry name" value="Peptidase_C40"/>
</dbReference>